<proteinExistence type="predicted"/>
<evidence type="ECO:0000313" key="2">
    <source>
        <dbReference type="EMBL" id="SDB26663.1"/>
    </source>
</evidence>
<dbReference type="EMBL" id="FMXP01000016">
    <property type="protein sequence ID" value="SDB26663.1"/>
    <property type="molecule type" value="Genomic_DNA"/>
</dbReference>
<protein>
    <recommendedName>
        <fullName evidence="4">DUF3270 family protein</fullName>
    </recommendedName>
</protein>
<name>A0A1G6C1A6_9STRE</name>
<reference evidence="2 3" key="1">
    <citation type="submission" date="2016-10" db="EMBL/GenBank/DDBJ databases">
        <authorList>
            <person name="de Groot N.N."/>
        </authorList>
    </citation>
    <scope>NUCLEOTIDE SEQUENCE [LARGE SCALE GENOMIC DNA]</scope>
    <source>
        <strain evidence="2 3">A-4</strain>
    </source>
</reference>
<keyword evidence="1" id="KW-1133">Transmembrane helix</keyword>
<accession>A0A1G6C1A6</accession>
<organism evidence="2 3">
    <name type="scientific">Streptococcus henryi</name>
    <dbReference type="NCBI Taxonomy" id="439219"/>
    <lineage>
        <taxon>Bacteria</taxon>
        <taxon>Bacillati</taxon>
        <taxon>Bacillota</taxon>
        <taxon>Bacilli</taxon>
        <taxon>Lactobacillales</taxon>
        <taxon>Streptococcaceae</taxon>
        <taxon>Streptococcus</taxon>
    </lineage>
</organism>
<evidence type="ECO:0008006" key="4">
    <source>
        <dbReference type="Google" id="ProtNLM"/>
    </source>
</evidence>
<dbReference type="Proteomes" id="UP000182508">
    <property type="component" value="Unassembled WGS sequence"/>
</dbReference>
<dbReference type="InterPro" id="IPR021688">
    <property type="entry name" value="DUF3270"/>
</dbReference>
<keyword evidence="1" id="KW-0472">Membrane</keyword>
<sequence length="94" mass="10586">MPELLKQEQQLKEDQLFENASPKYQEFHEIDTNSAKLRELVFFARIACFGTLTVFIAFMLLVANFSSIGAFSLAILLSLIITTVVSSIISSLKR</sequence>
<dbReference type="Pfam" id="PF11674">
    <property type="entry name" value="DUF3270"/>
    <property type="match status" value="1"/>
</dbReference>
<dbReference type="AlphaFoldDB" id="A0A1G6C1A6"/>
<keyword evidence="3" id="KW-1185">Reference proteome</keyword>
<keyword evidence="1" id="KW-0812">Transmembrane</keyword>
<evidence type="ECO:0000256" key="1">
    <source>
        <dbReference type="SAM" id="Phobius"/>
    </source>
</evidence>
<dbReference type="RefSeq" id="WP_018165066.1">
    <property type="nucleotide sequence ID" value="NZ_FMXP01000016.1"/>
</dbReference>
<feature type="transmembrane region" description="Helical" evidence="1">
    <location>
        <begin position="42"/>
        <end position="62"/>
    </location>
</feature>
<feature type="transmembrane region" description="Helical" evidence="1">
    <location>
        <begin position="68"/>
        <end position="89"/>
    </location>
</feature>
<evidence type="ECO:0000313" key="3">
    <source>
        <dbReference type="Proteomes" id="UP000182508"/>
    </source>
</evidence>
<gene>
    <name evidence="2" type="ORF">SAMN02910293_01327</name>
</gene>